<dbReference type="EMBL" id="LT607756">
    <property type="protein sequence ID" value="SCG86366.1"/>
    <property type="molecule type" value="Genomic_DNA"/>
</dbReference>
<accession>A0A1D3L479</accession>
<evidence type="ECO:0000313" key="3">
    <source>
        <dbReference type="EMBL" id="SCG86366.1"/>
    </source>
</evidence>
<dbReference type="RefSeq" id="WP_071907436.1">
    <property type="nucleotide sequence ID" value="NZ_LT607756.1"/>
</dbReference>
<organism evidence="3 4">
    <name type="scientific">Methanobacterium congolense</name>
    <dbReference type="NCBI Taxonomy" id="118062"/>
    <lineage>
        <taxon>Archaea</taxon>
        <taxon>Methanobacteriati</taxon>
        <taxon>Methanobacteriota</taxon>
        <taxon>Methanomada group</taxon>
        <taxon>Methanobacteria</taxon>
        <taxon>Methanobacteriales</taxon>
        <taxon>Methanobacteriaceae</taxon>
        <taxon>Methanobacterium</taxon>
    </lineage>
</organism>
<evidence type="ECO:0000313" key="4">
    <source>
        <dbReference type="Proteomes" id="UP000094707"/>
    </source>
</evidence>
<dbReference type="Proteomes" id="UP000094707">
    <property type="component" value="Chromosome I"/>
</dbReference>
<comment type="function">
    <text evidence="1">Part of a complex that catalyzes the reversible cleavage of acetyl-CoA, allowing autotrophic growth from CO(2). Probably maintains the overall quaternary structure of the ACDS complex.</text>
</comment>
<keyword evidence="4" id="KW-1185">Reference proteome</keyword>
<comment type="subunit">
    <text evidence="1">Heterodimer of delta and gamma chains. The ACDS complex is made up of alpha, epsilon, beta, gamma and delta chains with a probable stoichiometry of (alpha(2)epsilon(2))(4)-beta(8)-(gamma(1)delta(1))(8).</text>
</comment>
<dbReference type="KEGG" id="mcub:MCBB_1817"/>
<dbReference type="InterPro" id="IPR051069">
    <property type="entry name" value="ACDS_complex_subunit"/>
</dbReference>
<gene>
    <name evidence="1 3" type="primary">cdhD</name>
    <name evidence="3" type="ORF">MCBB_1817</name>
</gene>
<dbReference type="SUPFAM" id="SSF51717">
    <property type="entry name" value="Dihydropteroate synthetase-like"/>
    <property type="match status" value="1"/>
</dbReference>
<dbReference type="PATRIC" id="fig|129848.4.peg.1854"/>
<dbReference type="Pfam" id="PF03599">
    <property type="entry name" value="CdhD"/>
    <property type="match status" value="1"/>
</dbReference>
<dbReference type="GO" id="GO:0006730">
    <property type="term" value="P:one-carbon metabolic process"/>
    <property type="evidence" value="ECO:0007669"/>
    <property type="project" value="InterPro"/>
</dbReference>
<dbReference type="STRING" id="118062.MCBB_1817"/>
<dbReference type="NCBIfam" id="NF003378">
    <property type="entry name" value="PRK04452.1-4"/>
    <property type="match status" value="1"/>
</dbReference>
<sequence>MDKMTQLLKLLESTDSIEINEFRMDFEELELQIMPAVQKMVQNVAQKQAAVAESMGITLPPAEPFSPPIMDYPGEVAEVQLGMGTRKPVFLGGQKALYRFEHPQPNPPVVTFDVFDIPMPGLPKPIREHFQDVMESPGEWAKKAVKEYGANMVTMHLIGTGPKVMDRTPREGAQAVEEVLQAVKVPLVIGGSGDPKKDPLVLEAAAAAAEGERCLLASANLDLDYKKVAKAALDYNHAVLSWAITDINMQKTLNKYLMKEGLTQQDIVMDPTTCALGYGIEFSIDVITRTRLAALKGDTDLQMPMSSGTTNAWGSREAWMKKDEWGPTAYRGPIWEIITGLTMMLCGVDIFMMLHPSSVSMLKEIGNTFTKEHMSSDVPDISGWITELG</sequence>
<comment type="similarity">
    <text evidence="1">Belongs to the CdhD family.</text>
</comment>
<dbReference type="InterPro" id="IPR011005">
    <property type="entry name" value="Dihydropteroate_synth-like_sf"/>
</dbReference>
<dbReference type="OrthoDB" id="67748at2157"/>
<feature type="domain" description="CO dehydrogenase/acetyl-CoA synthase delta subunit TIM barrel" evidence="2">
    <location>
        <begin position="78"/>
        <end position="320"/>
    </location>
</feature>
<dbReference type="PANTHER" id="PTHR36214">
    <property type="match status" value="1"/>
</dbReference>
<dbReference type="NCBIfam" id="TIGR00381">
    <property type="entry name" value="cdhD"/>
    <property type="match status" value="1"/>
</dbReference>
<dbReference type="InterPro" id="IPR016041">
    <property type="entry name" value="Ac-CoA_synth_d_su_TIM-brl"/>
</dbReference>
<evidence type="ECO:0000259" key="2">
    <source>
        <dbReference type="Pfam" id="PF03599"/>
    </source>
</evidence>
<dbReference type="AlphaFoldDB" id="A0A1D3L479"/>
<dbReference type="Gene3D" id="3.20.20.20">
    <property type="entry name" value="Dihydropteroate synthase-like"/>
    <property type="match status" value="1"/>
</dbReference>
<name>A0A1D3L479_9EURY</name>
<dbReference type="PANTHER" id="PTHR36214:SF5">
    <property type="entry name" value="ACETYL-COA DECARBONYLASE_SYNTHASE COMPLEX SUBUNIT DELTA"/>
    <property type="match status" value="1"/>
</dbReference>
<evidence type="ECO:0000256" key="1">
    <source>
        <dbReference type="HAMAP-Rule" id="MF_01135"/>
    </source>
</evidence>
<reference evidence="3 4" key="1">
    <citation type="submission" date="2016-08" db="EMBL/GenBank/DDBJ databases">
        <authorList>
            <person name="Seilhamer J.J."/>
        </authorList>
    </citation>
    <scope>NUCLEOTIDE SEQUENCE [LARGE SCALE GENOMIC DNA]</scope>
    <source>
        <strain evidence="3">Buetzberg</strain>
    </source>
</reference>
<dbReference type="InterPro" id="IPR004486">
    <property type="entry name" value="CO_DH/Ac-CoA_synth_dsu"/>
</dbReference>
<dbReference type="HAMAP" id="MF_01135">
    <property type="entry name" value="CdhD"/>
    <property type="match status" value="1"/>
</dbReference>
<dbReference type="GeneID" id="30412655"/>
<protein>
    <recommendedName>
        <fullName evidence="1">Acetyl-CoA decarbonylase/synthase complex subunit delta</fullName>
        <shortName evidence="1">ACDS complex subunit delta</shortName>
    </recommendedName>
    <alternativeName>
        <fullName evidence="1">Corrinoid/iron-sulfur component small subunit</fullName>
    </alternativeName>
</protein>
<proteinExistence type="inferred from homology"/>